<dbReference type="SUPFAM" id="SSF52540">
    <property type="entry name" value="P-loop containing nucleoside triphosphate hydrolases"/>
    <property type="match status" value="1"/>
</dbReference>
<dbReference type="AlphaFoldDB" id="A0A221M852"/>
<evidence type="ECO:0000256" key="1">
    <source>
        <dbReference type="ARBA" id="ARBA00022448"/>
    </source>
</evidence>
<evidence type="ECO:0000313" key="5">
    <source>
        <dbReference type="EMBL" id="ASN03814.1"/>
    </source>
</evidence>
<dbReference type="Pfam" id="PF00005">
    <property type="entry name" value="ABC_tran"/>
    <property type="match status" value="1"/>
</dbReference>
<dbReference type="InterPro" id="IPR027417">
    <property type="entry name" value="P-loop_NTPase"/>
</dbReference>
<dbReference type="InterPro" id="IPR003439">
    <property type="entry name" value="ABC_transporter-like_ATP-bd"/>
</dbReference>
<dbReference type="InterPro" id="IPR003593">
    <property type="entry name" value="AAA+_ATPase"/>
</dbReference>
<accession>A0A221M852</accession>
<keyword evidence="3" id="KW-0067">ATP-binding</keyword>
<dbReference type="GO" id="GO:0016887">
    <property type="term" value="F:ATP hydrolysis activity"/>
    <property type="evidence" value="ECO:0007669"/>
    <property type="project" value="InterPro"/>
</dbReference>
<evidence type="ECO:0000256" key="2">
    <source>
        <dbReference type="ARBA" id="ARBA00022741"/>
    </source>
</evidence>
<dbReference type="SMART" id="SM00382">
    <property type="entry name" value="AAA"/>
    <property type="match status" value="1"/>
</dbReference>
<keyword evidence="6" id="KW-1185">Reference proteome</keyword>
<feature type="domain" description="ABC transporter" evidence="4">
    <location>
        <begin position="1"/>
        <end position="205"/>
    </location>
</feature>
<gene>
    <name evidence="5" type="ORF">CFK40_01750</name>
</gene>
<dbReference type="Proteomes" id="UP000204391">
    <property type="component" value="Chromosome"/>
</dbReference>
<proteinExistence type="predicted"/>
<dbReference type="Gene3D" id="3.40.50.300">
    <property type="entry name" value="P-loop containing nucleotide triphosphate hydrolases"/>
    <property type="match status" value="1"/>
</dbReference>
<dbReference type="RefSeq" id="WP_089530384.1">
    <property type="nucleotide sequence ID" value="NZ_CP022437.1"/>
</dbReference>
<evidence type="ECO:0000313" key="6">
    <source>
        <dbReference type="Proteomes" id="UP000204391"/>
    </source>
</evidence>
<dbReference type="InterPro" id="IPR017871">
    <property type="entry name" value="ABC_transporter-like_CS"/>
</dbReference>
<organism evidence="5 6">
    <name type="scientific">Virgibacillus necropolis</name>
    <dbReference type="NCBI Taxonomy" id="163877"/>
    <lineage>
        <taxon>Bacteria</taxon>
        <taxon>Bacillati</taxon>
        <taxon>Bacillota</taxon>
        <taxon>Bacilli</taxon>
        <taxon>Bacillales</taxon>
        <taxon>Bacillaceae</taxon>
        <taxon>Virgibacillus</taxon>
    </lineage>
</organism>
<protein>
    <submittedName>
        <fullName evidence="5">ABC transporter</fullName>
    </submittedName>
</protein>
<name>A0A221M852_9BACI</name>
<dbReference type="EMBL" id="CP022437">
    <property type="protein sequence ID" value="ASN03814.1"/>
    <property type="molecule type" value="Genomic_DNA"/>
</dbReference>
<dbReference type="OrthoDB" id="9802264at2"/>
<dbReference type="KEGG" id="vne:CFK40_01750"/>
<dbReference type="InterPro" id="IPR050093">
    <property type="entry name" value="ABC_SmlMolc_Importer"/>
</dbReference>
<dbReference type="PROSITE" id="PS50893">
    <property type="entry name" value="ABC_TRANSPORTER_2"/>
    <property type="match status" value="1"/>
</dbReference>
<reference evidence="5 6" key="1">
    <citation type="journal article" date="2003" name="Int. J. Syst. Evol. Microbiol.">
        <title>Virgibacillus carmonensis sp. nov., Virgibacillus necropolis sp. nov. and Virgibacillus picturae sp. nov., three novel species isolated from deteriorated mural paintings, transfer of the species of the genus salibacillus to Virgibacillus, as Virgibacillus marismortui comb. nov. and Virgibacillus salexigens comb. nov., and emended description of the genus Virgibacillus.</title>
        <authorList>
            <person name="Heyrman J."/>
            <person name="Logan N.A."/>
            <person name="Busse H.J."/>
            <person name="Balcaen A."/>
            <person name="Lebbe L."/>
            <person name="Rodriguez-Diaz M."/>
            <person name="Swings J."/>
            <person name="De Vos P."/>
        </authorList>
    </citation>
    <scope>NUCLEOTIDE SEQUENCE [LARGE SCALE GENOMIC DNA]</scope>
    <source>
        <strain evidence="5 6">LMG 19488</strain>
    </source>
</reference>
<evidence type="ECO:0000256" key="3">
    <source>
        <dbReference type="ARBA" id="ARBA00022840"/>
    </source>
</evidence>
<dbReference type="PANTHER" id="PTHR42781:SF4">
    <property type="entry name" value="SPERMIDINE_PUTRESCINE IMPORT ATP-BINDING PROTEIN POTA"/>
    <property type="match status" value="1"/>
</dbReference>
<dbReference type="PANTHER" id="PTHR42781">
    <property type="entry name" value="SPERMIDINE/PUTRESCINE IMPORT ATP-BINDING PROTEIN POTA"/>
    <property type="match status" value="1"/>
</dbReference>
<evidence type="ECO:0000259" key="4">
    <source>
        <dbReference type="PROSITE" id="PS50893"/>
    </source>
</evidence>
<sequence length="206" mass="23269">MLTVDITKRLKNFSLNIQFNVGNEIVVLFGPSGSGKTTLLNCIAGLARPDSGAIKLNDRFLYQNEKPMSVQKRNIGYLFQEYALFPHMTVEKNIRYGMKDAALVENLVDVVGIRSLMDSYPRQISGGEKQRVALIRALAMKPDALLLDEPFSSLDEKTRIECQDELIRLHNTWNIPIIMVTHNYDEATKVGNRIIKMKSGKTVQVI</sequence>
<dbReference type="GO" id="GO:0005524">
    <property type="term" value="F:ATP binding"/>
    <property type="evidence" value="ECO:0007669"/>
    <property type="project" value="UniProtKB-KW"/>
</dbReference>
<keyword evidence="2" id="KW-0547">Nucleotide-binding</keyword>
<keyword evidence="1" id="KW-0813">Transport</keyword>
<dbReference type="PROSITE" id="PS00211">
    <property type="entry name" value="ABC_TRANSPORTER_1"/>
    <property type="match status" value="1"/>
</dbReference>